<keyword evidence="4" id="KW-0413">Isomerase</keyword>
<comment type="similarity">
    <text evidence="3">Belongs to the class-III pyridoxal-phosphate-dependent aminotransferase family.</text>
</comment>
<protein>
    <submittedName>
        <fullName evidence="4">Glutamate-1-semialdehyde 2,1-aminomutase</fullName>
        <ecNumber evidence="4">5.4.3.8</ecNumber>
    </submittedName>
</protein>
<gene>
    <name evidence="4" type="ORF">J2S41_007888</name>
</gene>
<name>A0AAE3YYT8_9ACTN</name>
<evidence type="ECO:0000313" key="4">
    <source>
        <dbReference type="EMBL" id="MDR7281110.1"/>
    </source>
</evidence>
<comment type="cofactor">
    <cofactor evidence="1">
        <name>pyridoxal 5'-phosphate</name>
        <dbReference type="ChEBI" id="CHEBI:597326"/>
    </cofactor>
</comment>
<dbReference type="Pfam" id="PF00202">
    <property type="entry name" value="Aminotran_3"/>
    <property type="match status" value="1"/>
</dbReference>
<dbReference type="InterPro" id="IPR015421">
    <property type="entry name" value="PyrdxlP-dep_Trfase_major"/>
</dbReference>
<dbReference type="NCBIfam" id="NF004856">
    <property type="entry name" value="PRK06209.1"/>
    <property type="match status" value="1"/>
</dbReference>
<dbReference type="GO" id="GO:0030170">
    <property type="term" value="F:pyridoxal phosphate binding"/>
    <property type="evidence" value="ECO:0007669"/>
    <property type="project" value="InterPro"/>
</dbReference>
<evidence type="ECO:0000256" key="2">
    <source>
        <dbReference type="ARBA" id="ARBA00022898"/>
    </source>
</evidence>
<sequence>MRFDVSRQLRERAHAMIPGGAHTYAKGDDQYPEDAPGFIVRGAGCHVRDVDGNDFIEYGMGLRAVTLGHGYAPVVSAVAAALPLGSNFTRPAAIEVEAAERLLATVGRHDGAMVKFAKHGSDATTAAVKLARAHTGRDMVAICTDHPFFSTDDWFIGATAMPGGVPAAVRGLTAGFHYNDLDSVAAVFTDNPGRIAALVMEAETTTSPAPGFLAAVRRLCDEHGALLVIDETLTGFRWHNRGAQEVHEVTGDLAVYGKAMGNGFAISALVGRPDVMELGGLRHDRERVFLLSTTHGAETHALAAAMAVMETYAQEPVVETLYRQGARLAAGVTAAAERHGVGDYFGVLGRDCNLIYYTKDAAGERSQPFRTLFLQELIAGGVIAPSFSVSYAHTDADVDRTIEVVDAALGVYAKALEAGGVEGFLRGRPVAPVFRRFN</sequence>
<dbReference type="RefSeq" id="WP_310376072.1">
    <property type="nucleotide sequence ID" value="NZ_JAVDYB010000001.1"/>
</dbReference>
<keyword evidence="5" id="KW-1185">Reference proteome</keyword>
<dbReference type="EC" id="5.4.3.8" evidence="4"/>
<dbReference type="EMBL" id="JAVDYB010000001">
    <property type="protein sequence ID" value="MDR7281110.1"/>
    <property type="molecule type" value="Genomic_DNA"/>
</dbReference>
<dbReference type="SUPFAM" id="SSF53383">
    <property type="entry name" value="PLP-dependent transferases"/>
    <property type="match status" value="1"/>
</dbReference>
<organism evidence="4 5">
    <name type="scientific">Catenuloplanes atrovinosus</name>
    <dbReference type="NCBI Taxonomy" id="137266"/>
    <lineage>
        <taxon>Bacteria</taxon>
        <taxon>Bacillati</taxon>
        <taxon>Actinomycetota</taxon>
        <taxon>Actinomycetes</taxon>
        <taxon>Micromonosporales</taxon>
        <taxon>Micromonosporaceae</taxon>
        <taxon>Catenuloplanes</taxon>
    </lineage>
</organism>
<keyword evidence="2 3" id="KW-0663">Pyridoxal phosphate</keyword>
<reference evidence="4" key="1">
    <citation type="submission" date="2023-07" db="EMBL/GenBank/DDBJ databases">
        <title>Sequencing the genomes of 1000 actinobacteria strains.</title>
        <authorList>
            <person name="Klenk H.-P."/>
        </authorList>
    </citation>
    <scope>NUCLEOTIDE SEQUENCE</scope>
    <source>
        <strain evidence="4">DSM 44707</strain>
    </source>
</reference>
<dbReference type="InterPro" id="IPR015424">
    <property type="entry name" value="PyrdxlP-dep_Trfase"/>
</dbReference>
<proteinExistence type="inferred from homology"/>
<dbReference type="GO" id="GO:0042286">
    <property type="term" value="F:glutamate-1-semialdehyde 2,1-aminomutase activity"/>
    <property type="evidence" value="ECO:0007669"/>
    <property type="project" value="UniProtKB-EC"/>
</dbReference>
<evidence type="ECO:0000313" key="5">
    <source>
        <dbReference type="Proteomes" id="UP001183643"/>
    </source>
</evidence>
<evidence type="ECO:0000256" key="1">
    <source>
        <dbReference type="ARBA" id="ARBA00001933"/>
    </source>
</evidence>
<dbReference type="Gene3D" id="3.90.1150.10">
    <property type="entry name" value="Aspartate Aminotransferase, domain 1"/>
    <property type="match status" value="1"/>
</dbReference>
<dbReference type="AlphaFoldDB" id="A0AAE3YYT8"/>
<dbReference type="InterPro" id="IPR015422">
    <property type="entry name" value="PyrdxlP-dep_Trfase_small"/>
</dbReference>
<evidence type="ECO:0000256" key="3">
    <source>
        <dbReference type="RuleBase" id="RU003560"/>
    </source>
</evidence>
<dbReference type="PANTHER" id="PTHR43713:SF3">
    <property type="entry name" value="GLUTAMATE-1-SEMIALDEHYDE 2,1-AMINOMUTASE 1, CHLOROPLASTIC-RELATED"/>
    <property type="match status" value="1"/>
</dbReference>
<dbReference type="GO" id="GO:0008483">
    <property type="term" value="F:transaminase activity"/>
    <property type="evidence" value="ECO:0007669"/>
    <property type="project" value="InterPro"/>
</dbReference>
<comment type="caution">
    <text evidence="4">The sequence shown here is derived from an EMBL/GenBank/DDBJ whole genome shotgun (WGS) entry which is preliminary data.</text>
</comment>
<accession>A0AAE3YYT8</accession>
<dbReference type="Gene3D" id="3.40.640.10">
    <property type="entry name" value="Type I PLP-dependent aspartate aminotransferase-like (Major domain)"/>
    <property type="match status" value="1"/>
</dbReference>
<dbReference type="InterPro" id="IPR005814">
    <property type="entry name" value="Aminotrans_3"/>
</dbReference>
<dbReference type="Proteomes" id="UP001183643">
    <property type="component" value="Unassembled WGS sequence"/>
</dbReference>
<dbReference type="PANTHER" id="PTHR43713">
    <property type="entry name" value="GLUTAMATE-1-SEMIALDEHYDE 2,1-AMINOMUTASE"/>
    <property type="match status" value="1"/>
</dbReference>